<dbReference type="Proteomes" id="UP000327044">
    <property type="component" value="Unassembled WGS sequence"/>
</dbReference>
<comment type="caution">
    <text evidence="2">The sequence shown here is derived from an EMBL/GenBank/DDBJ whole genome shotgun (WGS) entry which is preliminary data.</text>
</comment>
<dbReference type="AlphaFoldDB" id="A0A5N4A5R6"/>
<organism evidence="2 3">
    <name type="scientific">Photinus pyralis</name>
    <name type="common">Common eastern firefly</name>
    <name type="synonym">Lampyris pyralis</name>
    <dbReference type="NCBI Taxonomy" id="7054"/>
    <lineage>
        <taxon>Eukaryota</taxon>
        <taxon>Metazoa</taxon>
        <taxon>Ecdysozoa</taxon>
        <taxon>Arthropoda</taxon>
        <taxon>Hexapoda</taxon>
        <taxon>Insecta</taxon>
        <taxon>Pterygota</taxon>
        <taxon>Neoptera</taxon>
        <taxon>Endopterygota</taxon>
        <taxon>Coleoptera</taxon>
        <taxon>Polyphaga</taxon>
        <taxon>Elateriformia</taxon>
        <taxon>Elateroidea</taxon>
        <taxon>Lampyridae</taxon>
        <taxon>Lampyrinae</taxon>
        <taxon>Photinus</taxon>
    </lineage>
</organism>
<keyword evidence="3" id="KW-1185">Reference proteome</keyword>
<name>A0A5N4A5R6_PHOPY</name>
<dbReference type="InParanoid" id="A0A5N4A5R6"/>
<feature type="region of interest" description="Disordered" evidence="1">
    <location>
        <begin position="76"/>
        <end position="107"/>
    </location>
</feature>
<reference evidence="2 3" key="1">
    <citation type="journal article" date="2018" name="Elife">
        <title>Firefly genomes illuminate parallel origins of bioluminescence in beetles.</title>
        <authorList>
            <person name="Fallon T.R."/>
            <person name="Lower S.E."/>
            <person name="Chang C.H."/>
            <person name="Bessho-Uehara M."/>
            <person name="Martin G.J."/>
            <person name="Bewick A.J."/>
            <person name="Behringer M."/>
            <person name="Debat H.J."/>
            <person name="Wong I."/>
            <person name="Day J.C."/>
            <person name="Suvorov A."/>
            <person name="Silva C.J."/>
            <person name="Stanger-Hall K.F."/>
            <person name="Hall D.W."/>
            <person name="Schmitz R.J."/>
            <person name="Nelson D.R."/>
            <person name="Lewis S.M."/>
            <person name="Shigenobu S."/>
            <person name="Bybee S.M."/>
            <person name="Larracuente A.M."/>
            <person name="Oba Y."/>
            <person name="Weng J.K."/>
        </authorList>
    </citation>
    <scope>NUCLEOTIDE SEQUENCE [LARGE SCALE GENOMIC DNA]</scope>
    <source>
        <strain evidence="2">1611_PpyrPB1</strain>
        <tissue evidence="2">Whole body</tissue>
    </source>
</reference>
<dbReference type="EMBL" id="VVIM01000010">
    <property type="protein sequence ID" value="KAB0792670.1"/>
    <property type="molecule type" value="Genomic_DNA"/>
</dbReference>
<evidence type="ECO:0000256" key="1">
    <source>
        <dbReference type="SAM" id="MobiDB-lite"/>
    </source>
</evidence>
<accession>A0A5N4A5R6</accession>
<evidence type="ECO:0000313" key="3">
    <source>
        <dbReference type="Proteomes" id="UP000327044"/>
    </source>
</evidence>
<gene>
    <name evidence="2" type="ORF">PPYR_14629</name>
</gene>
<protein>
    <submittedName>
        <fullName evidence="2">Uncharacterized protein</fullName>
    </submittedName>
</protein>
<evidence type="ECO:0000313" key="2">
    <source>
        <dbReference type="EMBL" id="KAB0792670.1"/>
    </source>
</evidence>
<proteinExistence type="predicted"/>
<sequence length="127" mass="14344">MYYDVTASVTTPLVYSCEILSLNFAFVDPINATFAIQIRFTSPFSATEVNFGYDRKRWALSWLWVEWRYIPGPTGRMAAHRTSRSTTETPRWAKEGPLNTPCPASSKPPQSVQASLSLFLILFPMAC</sequence>